<proteinExistence type="predicted"/>
<name>A0ABT6CZR6_9MICC</name>
<protein>
    <submittedName>
        <fullName evidence="1">Uncharacterized protein</fullName>
    </submittedName>
</protein>
<dbReference type="EMBL" id="JAROKN010000105">
    <property type="protein sequence ID" value="MDF9279604.1"/>
    <property type="molecule type" value="Genomic_DNA"/>
</dbReference>
<keyword evidence="2" id="KW-1185">Reference proteome</keyword>
<dbReference type="RefSeq" id="WP_277359902.1">
    <property type="nucleotide sequence ID" value="NZ_JAROKN010000105.1"/>
</dbReference>
<sequence>MAILTAPVLFLAVAAKVILDRRASAQRLQPLPVEVTADNQRP</sequence>
<reference evidence="1 2" key="1">
    <citation type="journal article" date="2023" name="Int. J. Syst. Evol. Microbiol.">
        <title>Arthrobacter vasquezii sp. nov., isolated from a soil sample from Union Glacier, Antarctica.</title>
        <authorList>
            <person name="Valenzuela-Ibaceta F."/>
            <person name="Carrasco V."/>
            <person name="Lagos-Moraga S."/>
            <person name="Dietz-Vargas C."/>
            <person name="Navarro C.A."/>
            <person name="Perez-Donoso J.M."/>
        </authorList>
    </citation>
    <scope>NUCLEOTIDE SEQUENCE [LARGE SCALE GENOMIC DNA]</scope>
    <source>
        <strain evidence="1 2">EH-1B-1</strain>
    </source>
</reference>
<gene>
    <name evidence="1" type="ORF">P4U43_17625</name>
</gene>
<evidence type="ECO:0000313" key="2">
    <source>
        <dbReference type="Proteomes" id="UP001220456"/>
    </source>
</evidence>
<comment type="caution">
    <text evidence="1">The sequence shown here is derived from an EMBL/GenBank/DDBJ whole genome shotgun (WGS) entry which is preliminary data.</text>
</comment>
<organism evidence="1 2">
    <name type="scientific">Arthrobacter vasquezii</name>
    <dbReference type="NCBI Taxonomy" id="2977629"/>
    <lineage>
        <taxon>Bacteria</taxon>
        <taxon>Bacillati</taxon>
        <taxon>Actinomycetota</taxon>
        <taxon>Actinomycetes</taxon>
        <taxon>Micrococcales</taxon>
        <taxon>Micrococcaceae</taxon>
        <taxon>Arthrobacter</taxon>
    </lineage>
</organism>
<accession>A0ABT6CZR6</accession>
<dbReference type="Proteomes" id="UP001220456">
    <property type="component" value="Unassembled WGS sequence"/>
</dbReference>
<evidence type="ECO:0000313" key="1">
    <source>
        <dbReference type="EMBL" id="MDF9279604.1"/>
    </source>
</evidence>